<sequence length="598" mass="65616">MSSSDTISSQSSLESDTGTPTHHSPAPPSDFHTSRGPYPNLSSQRPLPDPPPRSSSGTSGPMLAALQADRPLPVPTFPLTPEERRRSIIALDRKRRLTNHTYDEGRMRSKSGGFYDRRVNYDVGYGMAGPSSPGRPHASSDVTRPLPEVIDLTGSSPPAQPHTPLPGRSVRNSPASSRGYVVPRWQPDSEVGECPICKRPFTWMFRRHHCRKCGRVVCNDCSPHRITIPRQFIVRPPAGDVFDSPDISSAQRHNTVDLTDEDSEESPFQDSQSPGEYVGSRLDGGEKVRLCNPCVPDPQPDPLPAYPHFRNRIVAPRSTQPWTSEAGPNLSLDHAGLFEGGSGGDGRVGSLFRSSRGSFHHPNAFAQSASGHPHARDSSLSWFGSYHGETSPTGRRLPEPPTSVAGRLFSGSPRDNLPQDNRSSFTMTRPSYPESRQPRTEPAGVASARPPHVASSGRYERPARALPSALEAASRPRLDERDICPICRRLLPPKEPNGDETARETHIMDCISSRDPAYRAQSGSAGPSQPRIHMLPFIATEKDCMGQDGSPQECSICMVEYNVGDELARLECLCKFHKQCIVEWLGHKPECPVHKLMT</sequence>
<dbReference type="GO" id="GO:0070936">
    <property type="term" value="P:protein K48-linked ubiquitination"/>
    <property type="evidence" value="ECO:0007669"/>
    <property type="project" value="TreeGrafter"/>
</dbReference>
<dbReference type="SMART" id="SM00064">
    <property type="entry name" value="FYVE"/>
    <property type="match status" value="1"/>
</dbReference>
<comment type="subcellular location">
    <subcellularLocation>
        <location evidence="3">Endosome</location>
    </subcellularLocation>
    <subcellularLocation>
        <location evidence="4">Lysosome</location>
    </subcellularLocation>
    <subcellularLocation>
        <location evidence="2">Membrane</location>
        <topology evidence="2">Peripheral membrane protein</topology>
    </subcellularLocation>
</comment>
<evidence type="ECO:0000256" key="16">
    <source>
        <dbReference type="ARBA" id="ARBA00023288"/>
    </source>
</evidence>
<evidence type="ECO:0000256" key="10">
    <source>
        <dbReference type="ARBA" id="ARBA00022753"/>
    </source>
</evidence>
<keyword evidence="15" id="KW-0458">Lysosome</keyword>
<dbReference type="EMBL" id="AMGY01000003">
    <property type="protein sequence ID" value="EXJ87335.1"/>
    <property type="molecule type" value="Genomic_DNA"/>
</dbReference>
<dbReference type="GO" id="GO:0008270">
    <property type="term" value="F:zinc ion binding"/>
    <property type="evidence" value="ECO:0007669"/>
    <property type="project" value="UniProtKB-KW"/>
</dbReference>
<dbReference type="InterPro" id="IPR017455">
    <property type="entry name" value="Znf_FYVE-rel"/>
</dbReference>
<proteinExistence type="predicted"/>
<keyword evidence="11 17" id="KW-0863">Zinc-finger</keyword>
<evidence type="ECO:0000256" key="4">
    <source>
        <dbReference type="ARBA" id="ARBA00004371"/>
    </source>
</evidence>
<dbReference type="HOGENOM" id="CLU_022550_2_0_1"/>
<dbReference type="EC" id="2.3.2.27" evidence="6"/>
<protein>
    <recommendedName>
        <fullName evidence="6">RING-type E3 ubiquitin transferase</fullName>
        <ecNumber evidence="6">2.3.2.27</ecNumber>
    </recommendedName>
</protein>
<dbReference type="Proteomes" id="UP000019478">
    <property type="component" value="Unassembled WGS sequence"/>
</dbReference>
<evidence type="ECO:0000259" key="19">
    <source>
        <dbReference type="PROSITE" id="PS50089"/>
    </source>
</evidence>
<comment type="caution">
    <text evidence="21">The sequence shown here is derived from an EMBL/GenBank/DDBJ whole genome shotgun (WGS) entry which is preliminary data.</text>
</comment>
<dbReference type="InterPro" id="IPR001841">
    <property type="entry name" value="Znf_RING"/>
</dbReference>
<keyword evidence="10" id="KW-0967">Endosome</keyword>
<dbReference type="RefSeq" id="XP_007732614.1">
    <property type="nucleotide sequence ID" value="XM_007734424.1"/>
</dbReference>
<evidence type="ECO:0000256" key="2">
    <source>
        <dbReference type="ARBA" id="ARBA00004170"/>
    </source>
</evidence>
<dbReference type="GO" id="GO:0043161">
    <property type="term" value="P:proteasome-mediated ubiquitin-dependent protein catabolic process"/>
    <property type="evidence" value="ECO:0007669"/>
    <property type="project" value="TreeGrafter"/>
</dbReference>
<keyword evidence="8" id="KW-0519">Myristate</keyword>
<dbReference type="PANTHER" id="PTHR46661">
    <property type="entry name" value="E3 UBIQUITIN-PROTEIN LIGASE ZNRF1-LIKE PROTEIN"/>
    <property type="match status" value="1"/>
</dbReference>
<evidence type="ECO:0000313" key="22">
    <source>
        <dbReference type="Proteomes" id="UP000019478"/>
    </source>
</evidence>
<evidence type="ECO:0000256" key="5">
    <source>
        <dbReference type="ARBA" id="ARBA00004906"/>
    </source>
</evidence>
<keyword evidence="16" id="KW-0449">Lipoprotein</keyword>
<gene>
    <name evidence="21" type="ORF">A1O3_04294</name>
</gene>
<dbReference type="PROSITE" id="PS50089">
    <property type="entry name" value="ZF_RING_2"/>
    <property type="match status" value="1"/>
</dbReference>
<keyword evidence="12" id="KW-0833">Ubl conjugation pathway</keyword>
<evidence type="ECO:0000256" key="8">
    <source>
        <dbReference type="ARBA" id="ARBA00022707"/>
    </source>
</evidence>
<organism evidence="21 22">
    <name type="scientific">Capronia epimyces CBS 606.96</name>
    <dbReference type="NCBI Taxonomy" id="1182542"/>
    <lineage>
        <taxon>Eukaryota</taxon>
        <taxon>Fungi</taxon>
        <taxon>Dikarya</taxon>
        <taxon>Ascomycota</taxon>
        <taxon>Pezizomycotina</taxon>
        <taxon>Eurotiomycetes</taxon>
        <taxon>Chaetothyriomycetidae</taxon>
        <taxon>Chaetothyriales</taxon>
        <taxon>Herpotrichiellaceae</taxon>
        <taxon>Capronia</taxon>
    </lineage>
</organism>
<feature type="compositionally biased region" description="Acidic residues" evidence="18">
    <location>
        <begin position="258"/>
        <end position="267"/>
    </location>
</feature>
<keyword evidence="9" id="KW-0479">Metal-binding</keyword>
<dbReference type="InterPro" id="IPR000306">
    <property type="entry name" value="Znf_FYVE"/>
</dbReference>
<evidence type="ECO:0000256" key="13">
    <source>
        <dbReference type="ARBA" id="ARBA00022833"/>
    </source>
</evidence>
<dbReference type="InterPro" id="IPR011011">
    <property type="entry name" value="Znf_FYVE_PHD"/>
</dbReference>
<dbReference type="SUPFAM" id="SSF57850">
    <property type="entry name" value="RING/U-box"/>
    <property type="match status" value="1"/>
</dbReference>
<evidence type="ECO:0000256" key="15">
    <source>
        <dbReference type="ARBA" id="ARBA00023228"/>
    </source>
</evidence>
<evidence type="ECO:0000256" key="9">
    <source>
        <dbReference type="ARBA" id="ARBA00022723"/>
    </source>
</evidence>
<dbReference type="OrthoDB" id="660555at2759"/>
<dbReference type="PROSITE" id="PS50178">
    <property type="entry name" value="ZF_FYVE"/>
    <property type="match status" value="1"/>
</dbReference>
<evidence type="ECO:0000313" key="21">
    <source>
        <dbReference type="EMBL" id="EXJ87335.1"/>
    </source>
</evidence>
<dbReference type="GeneID" id="19168414"/>
<dbReference type="InterPro" id="IPR013083">
    <property type="entry name" value="Znf_RING/FYVE/PHD"/>
</dbReference>
<feature type="compositionally biased region" description="Polar residues" evidence="18">
    <location>
        <begin position="246"/>
        <end position="257"/>
    </location>
</feature>
<evidence type="ECO:0000256" key="17">
    <source>
        <dbReference type="PROSITE-ProRule" id="PRU00175"/>
    </source>
</evidence>
<evidence type="ECO:0000256" key="18">
    <source>
        <dbReference type="SAM" id="MobiDB-lite"/>
    </source>
</evidence>
<comment type="pathway">
    <text evidence="5">Protein modification; protein ubiquitination.</text>
</comment>
<keyword evidence="13" id="KW-0862">Zinc</keyword>
<dbReference type="AlphaFoldDB" id="W9YCH2"/>
<feature type="compositionally biased region" description="Low complexity" evidence="18">
    <location>
        <begin position="1"/>
        <end position="15"/>
    </location>
</feature>
<dbReference type="eggNOG" id="KOG1819">
    <property type="taxonomic scope" value="Eukaryota"/>
</dbReference>
<keyword evidence="22" id="KW-1185">Reference proteome</keyword>
<feature type="region of interest" description="Disordered" evidence="18">
    <location>
        <begin position="148"/>
        <end position="181"/>
    </location>
</feature>
<evidence type="ECO:0000256" key="3">
    <source>
        <dbReference type="ARBA" id="ARBA00004177"/>
    </source>
</evidence>
<evidence type="ECO:0000256" key="14">
    <source>
        <dbReference type="ARBA" id="ARBA00023136"/>
    </source>
</evidence>
<accession>W9YCH2</accession>
<feature type="region of interest" description="Disordered" evidence="18">
    <location>
        <begin position="237"/>
        <end position="280"/>
    </location>
</feature>
<name>W9YCH2_9EURO</name>
<evidence type="ECO:0000256" key="12">
    <source>
        <dbReference type="ARBA" id="ARBA00022786"/>
    </source>
</evidence>
<feature type="domain" description="FYVE-type" evidence="20">
    <location>
        <begin position="188"/>
        <end position="299"/>
    </location>
</feature>
<feature type="domain" description="RING-type" evidence="19">
    <location>
        <begin position="554"/>
        <end position="595"/>
    </location>
</feature>
<dbReference type="STRING" id="1182542.W9YCH2"/>
<evidence type="ECO:0000256" key="7">
    <source>
        <dbReference type="ARBA" id="ARBA00022679"/>
    </source>
</evidence>
<dbReference type="GO" id="GO:0016020">
    <property type="term" value="C:membrane"/>
    <property type="evidence" value="ECO:0007669"/>
    <property type="project" value="UniProtKB-SubCell"/>
</dbReference>
<reference evidence="21 22" key="1">
    <citation type="submission" date="2013-03" db="EMBL/GenBank/DDBJ databases">
        <title>The Genome Sequence of Capronia epimyces CBS 606.96.</title>
        <authorList>
            <consortium name="The Broad Institute Genomics Platform"/>
            <person name="Cuomo C."/>
            <person name="de Hoog S."/>
            <person name="Gorbushina A."/>
            <person name="Walker B."/>
            <person name="Young S.K."/>
            <person name="Zeng Q."/>
            <person name="Gargeya S."/>
            <person name="Fitzgerald M."/>
            <person name="Haas B."/>
            <person name="Abouelleil A."/>
            <person name="Allen A.W."/>
            <person name="Alvarado L."/>
            <person name="Arachchi H.M."/>
            <person name="Berlin A.M."/>
            <person name="Chapman S.B."/>
            <person name="Gainer-Dewar J."/>
            <person name="Goldberg J."/>
            <person name="Griggs A."/>
            <person name="Gujja S."/>
            <person name="Hansen M."/>
            <person name="Howarth C."/>
            <person name="Imamovic A."/>
            <person name="Ireland A."/>
            <person name="Larimer J."/>
            <person name="McCowan C."/>
            <person name="Murphy C."/>
            <person name="Pearson M."/>
            <person name="Poon T.W."/>
            <person name="Priest M."/>
            <person name="Roberts A."/>
            <person name="Saif S."/>
            <person name="Shea T."/>
            <person name="Sisk P."/>
            <person name="Sykes S."/>
            <person name="Wortman J."/>
            <person name="Nusbaum C."/>
            <person name="Birren B."/>
        </authorList>
    </citation>
    <scope>NUCLEOTIDE SEQUENCE [LARGE SCALE GENOMIC DNA]</scope>
    <source>
        <strain evidence="21 22">CBS 606.96</strain>
    </source>
</reference>
<dbReference type="SUPFAM" id="SSF57903">
    <property type="entry name" value="FYVE/PHD zinc finger"/>
    <property type="match status" value="1"/>
</dbReference>
<dbReference type="Pfam" id="PF13639">
    <property type="entry name" value="zf-RING_2"/>
    <property type="match status" value="1"/>
</dbReference>
<dbReference type="InterPro" id="IPR051878">
    <property type="entry name" value="ZNRF_ubiq-protein_ligase"/>
</dbReference>
<feature type="region of interest" description="Disordered" evidence="18">
    <location>
        <begin position="386"/>
        <end position="462"/>
    </location>
</feature>
<evidence type="ECO:0000256" key="6">
    <source>
        <dbReference type="ARBA" id="ARBA00012483"/>
    </source>
</evidence>
<dbReference type="PANTHER" id="PTHR46661:SF4">
    <property type="entry name" value="RING-TYPE DOMAIN-CONTAINING PROTEIN"/>
    <property type="match status" value="1"/>
</dbReference>
<evidence type="ECO:0000259" key="20">
    <source>
        <dbReference type="PROSITE" id="PS50178"/>
    </source>
</evidence>
<keyword evidence="14" id="KW-0472">Membrane</keyword>
<dbReference type="Gene3D" id="3.30.40.10">
    <property type="entry name" value="Zinc/RING finger domain, C3HC4 (zinc finger)"/>
    <property type="match status" value="2"/>
</dbReference>
<feature type="compositionally biased region" description="Polar residues" evidence="18">
    <location>
        <begin position="418"/>
        <end position="429"/>
    </location>
</feature>
<feature type="region of interest" description="Disordered" evidence="18">
    <location>
        <begin position="1"/>
        <end position="82"/>
    </location>
</feature>
<evidence type="ECO:0000256" key="11">
    <source>
        <dbReference type="ARBA" id="ARBA00022771"/>
    </source>
</evidence>
<keyword evidence="7" id="KW-0808">Transferase</keyword>
<dbReference type="GO" id="GO:0005768">
    <property type="term" value="C:endosome"/>
    <property type="evidence" value="ECO:0007669"/>
    <property type="project" value="UniProtKB-SubCell"/>
</dbReference>
<evidence type="ECO:0000256" key="1">
    <source>
        <dbReference type="ARBA" id="ARBA00000900"/>
    </source>
</evidence>
<comment type="catalytic activity">
    <reaction evidence="1">
        <text>S-ubiquitinyl-[E2 ubiquitin-conjugating enzyme]-L-cysteine + [acceptor protein]-L-lysine = [E2 ubiquitin-conjugating enzyme]-L-cysteine + N(6)-ubiquitinyl-[acceptor protein]-L-lysine.</text>
        <dbReference type="EC" id="2.3.2.27"/>
    </reaction>
</comment>
<dbReference type="Pfam" id="PF01363">
    <property type="entry name" value="FYVE"/>
    <property type="match status" value="1"/>
</dbReference>
<dbReference type="GO" id="GO:0061630">
    <property type="term" value="F:ubiquitin protein ligase activity"/>
    <property type="evidence" value="ECO:0007669"/>
    <property type="project" value="UniProtKB-EC"/>
</dbReference>